<evidence type="ECO:0000259" key="1">
    <source>
        <dbReference type="PROSITE" id="PS50878"/>
    </source>
</evidence>
<feature type="non-terminal residue" evidence="2">
    <location>
        <position position="50"/>
    </location>
</feature>
<keyword evidence="3" id="KW-1185">Reference proteome</keyword>
<name>A0A7T8GZN9_CALRO</name>
<evidence type="ECO:0000313" key="3">
    <source>
        <dbReference type="Proteomes" id="UP000595437"/>
    </source>
</evidence>
<protein>
    <submittedName>
        <fullName evidence="2">NELlike 1 (Silurana)</fullName>
    </submittedName>
</protein>
<gene>
    <name evidence="2" type="ORF">FKW44_014541</name>
</gene>
<dbReference type="OrthoDB" id="410104at2759"/>
<dbReference type="InterPro" id="IPR000477">
    <property type="entry name" value="RT_dom"/>
</dbReference>
<reference evidence="3" key="1">
    <citation type="submission" date="2021-01" db="EMBL/GenBank/DDBJ databases">
        <title>Caligus Genome Assembly.</title>
        <authorList>
            <person name="Gallardo-Escarate C."/>
        </authorList>
    </citation>
    <scope>NUCLEOTIDE SEQUENCE [LARGE SCALE GENOMIC DNA]</scope>
</reference>
<evidence type="ECO:0000313" key="2">
    <source>
        <dbReference type="EMBL" id="QQP40486.1"/>
    </source>
</evidence>
<dbReference type="Proteomes" id="UP000595437">
    <property type="component" value="Chromosome 9"/>
</dbReference>
<organism evidence="2 3">
    <name type="scientific">Caligus rogercresseyi</name>
    <name type="common">Sea louse</name>
    <dbReference type="NCBI Taxonomy" id="217165"/>
    <lineage>
        <taxon>Eukaryota</taxon>
        <taxon>Metazoa</taxon>
        <taxon>Ecdysozoa</taxon>
        <taxon>Arthropoda</taxon>
        <taxon>Crustacea</taxon>
        <taxon>Multicrustacea</taxon>
        <taxon>Hexanauplia</taxon>
        <taxon>Copepoda</taxon>
        <taxon>Siphonostomatoida</taxon>
        <taxon>Caligidae</taxon>
        <taxon>Caligus</taxon>
    </lineage>
</organism>
<dbReference type="EMBL" id="CP045898">
    <property type="protein sequence ID" value="QQP40486.1"/>
    <property type="molecule type" value="Genomic_DNA"/>
</dbReference>
<dbReference type="AlphaFoldDB" id="A0A7T8GZN9"/>
<dbReference type="PROSITE" id="PS50878">
    <property type="entry name" value="RT_POL"/>
    <property type="match status" value="1"/>
</dbReference>
<feature type="non-terminal residue" evidence="2">
    <location>
        <position position="1"/>
    </location>
</feature>
<proteinExistence type="predicted"/>
<feature type="domain" description="Reverse transcriptase" evidence="1">
    <location>
        <begin position="1"/>
        <end position="50"/>
    </location>
</feature>
<sequence length="50" mass="5535">LPSALTMGRISLIPKKGNGTKFEHWRPITVLNETYTILAGVVAKQIEEVL</sequence>
<accession>A0A7T8GZN9</accession>